<dbReference type="PROSITE" id="PS51502">
    <property type="entry name" value="S_R_A_B_BARREL"/>
    <property type="match status" value="1"/>
</dbReference>
<dbReference type="InterPro" id="IPR013097">
    <property type="entry name" value="Dabb"/>
</dbReference>
<dbReference type="SUPFAM" id="SSF54909">
    <property type="entry name" value="Dimeric alpha+beta barrel"/>
    <property type="match status" value="1"/>
</dbReference>
<gene>
    <name evidence="2" type="ORF">U14_02233</name>
</gene>
<reference evidence="2" key="1">
    <citation type="journal article" date="2015" name="PeerJ">
        <title>First genomic representation of candidate bacterial phylum KSB3 points to enhanced environmental sensing as a trigger of wastewater bulking.</title>
        <authorList>
            <person name="Sekiguchi Y."/>
            <person name="Ohashi A."/>
            <person name="Parks D.H."/>
            <person name="Yamauchi T."/>
            <person name="Tyson G.W."/>
            <person name="Hugenholtz P."/>
        </authorList>
    </citation>
    <scope>NUCLEOTIDE SEQUENCE [LARGE SCALE GENOMIC DNA]</scope>
</reference>
<dbReference type="SMART" id="SM00886">
    <property type="entry name" value="Dabb"/>
    <property type="match status" value="1"/>
</dbReference>
<organism evidence="2">
    <name type="scientific">Candidatus Moduliflexus flocculans</name>
    <dbReference type="NCBI Taxonomy" id="1499966"/>
    <lineage>
        <taxon>Bacteria</taxon>
        <taxon>Candidatus Moduliflexota</taxon>
        <taxon>Candidatus Moduliflexia</taxon>
        <taxon>Candidatus Moduliflexales</taxon>
        <taxon>Candidatus Moduliflexaceae</taxon>
    </lineage>
</organism>
<evidence type="ECO:0000259" key="1">
    <source>
        <dbReference type="PROSITE" id="PS51502"/>
    </source>
</evidence>
<dbReference type="HOGENOM" id="CLU_080664_3_0_0"/>
<dbReference type="PANTHER" id="PTHR37832">
    <property type="entry name" value="BLL2683 PROTEIN"/>
    <property type="match status" value="1"/>
</dbReference>
<protein>
    <submittedName>
        <fullName evidence="2">Stress responsive alpha-beta barrel domain protein</fullName>
    </submittedName>
</protein>
<dbReference type="PANTHER" id="PTHR37832:SF1">
    <property type="entry name" value="STRESS-RESPONSE A_B BARREL DOMAIN-CONTAINING PROTEIN"/>
    <property type="match status" value="1"/>
</dbReference>
<dbReference type="AlphaFoldDB" id="A0A0S6VY42"/>
<dbReference type="Gene3D" id="3.30.70.100">
    <property type="match status" value="1"/>
</dbReference>
<feature type="domain" description="Stress-response A/B barrel" evidence="1">
    <location>
        <begin position="2"/>
        <end position="98"/>
    </location>
</feature>
<evidence type="ECO:0000313" key="2">
    <source>
        <dbReference type="EMBL" id="GAK50991.1"/>
    </source>
</evidence>
<accession>A0A0S6VY42</accession>
<dbReference type="Proteomes" id="UP000030700">
    <property type="component" value="Unassembled WGS sequence"/>
</dbReference>
<keyword evidence="3" id="KW-1185">Reference proteome</keyword>
<proteinExistence type="predicted"/>
<dbReference type="Pfam" id="PF07876">
    <property type="entry name" value="Dabb"/>
    <property type="match status" value="1"/>
</dbReference>
<dbReference type="STRING" id="1499966.U14_02233"/>
<evidence type="ECO:0000313" key="3">
    <source>
        <dbReference type="Proteomes" id="UP000030700"/>
    </source>
</evidence>
<dbReference type="EMBL" id="DF820456">
    <property type="protein sequence ID" value="GAK50991.1"/>
    <property type="molecule type" value="Genomic_DNA"/>
</dbReference>
<sequence>MIKHLVLWKLKETAEGYDKAENALRIKAELEALRGKIAEIRALEVGLNFNDSAAAYDVALYSEFESREALDIYQKHPEHVRVAALVNQLREERVVADYEV</sequence>
<dbReference type="InterPro" id="IPR011008">
    <property type="entry name" value="Dimeric_a/b-barrel"/>
</dbReference>
<name>A0A0S6VY42_9BACT</name>